<reference evidence="2" key="1">
    <citation type="submission" date="2021-02" db="EMBL/GenBank/DDBJ databases">
        <title>The CRISPR/cas machinery reduction and long-range gene transfer in the hot spring cyanobacterium Synechococcus.</title>
        <authorList>
            <person name="Dvorak P."/>
            <person name="Jahodarova E."/>
            <person name="Hasler P."/>
            <person name="Poulickova A."/>
        </authorList>
    </citation>
    <scope>NUCLEOTIDE SEQUENCE</scope>
    <source>
        <strain evidence="2">Rupite</strain>
    </source>
</reference>
<proteinExistence type="predicted"/>
<name>A0ABT0C8G3_THEVL</name>
<dbReference type="CDD" id="cd07344">
    <property type="entry name" value="M48_yhfN_like"/>
    <property type="match status" value="1"/>
</dbReference>
<dbReference type="InterPro" id="IPR002725">
    <property type="entry name" value="YgjP-like_metallopeptidase"/>
</dbReference>
<comment type="caution">
    <text evidence="2">The sequence shown here is derived from an EMBL/GenBank/DDBJ whole genome shotgun (WGS) entry which is preliminary data.</text>
</comment>
<dbReference type="PANTHER" id="PTHR30399">
    <property type="entry name" value="UNCHARACTERIZED PROTEIN YGJP"/>
    <property type="match status" value="1"/>
</dbReference>
<organism evidence="2 3">
    <name type="scientific">Thermostichus vulcanus str. 'Rupite'</name>
    <dbReference type="NCBI Taxonomy" id="2813851"/>
    <lineage>
        <taxon>Bacteria</taxon>
        <taxon>Bacillati</taxon>
        <taxon>Cyanobacteriota</taxon>
        <taxon>Cyanophyceae</taxon>
        <taxon>Thermostichales</taxon>
        <taxon>Thermostichaceae</taxon>
        <taxon>Thermostichus</taxon>
    </lineage>
</organism>
<dbReference type="RefSeq" id="WP_244348751.1">
    <property type="nucleotide sequence ID" value="NZ_JAFIRA010000002.1"/>
</dbReference>
<evidence type="ECO:0000313" key="3">
    <source>
        <dbReference type="Proteomes" id="UP000830835"/>
    </source>
</evidence>
<feature type="domain" description="YgjP-like metallopeptidase" evidence="1">
    <location>
        <begin position="36"/>
        <end position="242"/>
    </location>
</feature>
<dbReference type="Pfam" id="PF01863">
    <property type="entry name" value="YgjP-like"/>
    <property type="match status" value="1"/>
</dbReference>
<dbReference type="InterPro" id="IPR053136">
    <property type="entry name" value="UTP_pyrophosphatase-like"/>
</dbReference>
<dbReference type="Gene3D" id="3.30.2010.10">
    <property type="entry name" value="Metalloproteases ('zincins'), catalytic domain"/>
    <property type="match status" value="1"/>
</dbReference>
<evidence type="ECO:0000259" key="1">
    <source>
        <dbReference type="Pfam" id="PF01863"/>
    </source>
</evidence>
<sequence length="255" mass="29905">MSAEQLNLFDLFPERAEANWEEPWPNPCIRESARARRVILKYSPRRGLELVIPTGFDRRRIPDILRNSTAWVQHQLQRPVQPTPLLPERICLPAHPTPNTRTEWSVLYQPSGGPPTWQERDGILRLNRGQDSPDLCCALLRRWLRSQAKACLDPWIHQLSRDLSLPFARLTLRSQRTRWGSCSRQGHISLNDKLLFLPTAVVRYVLIHELCHTVHLNHSAAFWQLVERHEPHYRQLKSQLKTLLNRIPAWVEDCR</sequence>
<gene>
    <name evidence="2" type="ORF">JX360_01710</name>
</gene>
<dbReference type="Proteomes" id="UP000830835">
    <property type="component" value="Unassembled WGS sequence"/>
</dbReference>
<keyword evidence="3" id="KW-1185">Reference proteome</keyword>
<protein>
    <submittedName>
        <fullName evidence="2">M48 family metallopeptidase</fullName>
    </submittedName>
</protein>
<dbReference type="EMBL" id="JAFIRA010000002">
    <property type="protein sequence ID" value="MCJ2541630.1"/>
    <property type="molecule type" value="Genomic_DNA"/>
</dbReference>
<evidence type="ECO:0000313" key="2">
    <source>
        <dbReference type="EMBL" id="MCJ2541630.1"/>
    </source>
</evidence>
<dbReference type="PANTHER" id="PTHR30399:SF1">
    <property type="entry name" value="UTP PYROPHOSPHATASE"/>
    <property type="match status" value="1"/>
</dbReference>
<accession>A0ABT0C8G3</accession>